<dbReference type="OrthoDB" id="9810980at2"/>
<evidence type="ECO:0000259" key="11">
    <source>
        <dbReference type="Pfam" id="PF26002"/>
    </source>
</evidence>
<accession>A0A497ZFY7</accession>
<organism evidence="12 13">
    <name type="scientific">Ruegeria conchae</name>
    <dbReference type="NCBI Taxonomy" id="981384"/>
    <lineage>
        <taxon>Bacteria</taxon>
        <taxon>Pseudomonadati</taxon>
        <taxon>Pseudomonadota</taxon>
        <taxon>Alphaproteobacteria</taxon>
        <taxon>Rhodobacterales</taxon>
        <taxon>Roseobacteraceae</taxon>
        <taxon>Ruegeria</taxon>
    </lineage>
</organism>
<evidence type="ECO:0000256" key="2">
    <source>
        <dbReference type="ARBA" id="ARBA00009477"/>
    </source>
</evidence>
<evidence type="ECO:0000256" key="8">
    <source>
        <dbReference type="ARBA" id="ARBA00023136"/>
    </source>
</evidence>
<evidence type="ECO:0000256" key="5">
    <source>
        <dbReference type="ARBA" id="ARBA00022519"/>
    </source>
</evidence>
<feature type="transmembrane region" description="Helical" evidence="9">
    <location>
        <begin position="20"/>
        <end position="40"/>
    </location>
</feature>
<name>A0A497ZFY7_9RHOB</name>
<evidence type="ECO:0000256" key="7">
    <source>
        <dbReference type="ARBA" id="ARBA00022989"/>
    </source>
</evidence>
<dbReference type="STRING" id="981384.GCA_000192475_02223"/>
<dbReference type="InterPro" id="IPR058781">
    <property type="entry name" value="HH_AprE-like"/>
</dbReference>
<evidence type="ECO:0000256" key="1">
    <source>
        <dbReference type="ARBA" id="ARBA00004377"/>
    </source>
</evidence>
<evidence type="ECO:0000256" key="9">
    <source>
        <dbReference type="RuleBase" id="RU365093"/>
    </source>
</evidence>
<dbReference type="InterPro" id="IPR058982">
    <property type="entry name" value="Beta-barrel_AprE"/>
</dbReference>
<dbReference type="NCBIfam" id="TIGR01843">
    <property type="entry name" value="type_I_hlyD"/>
    <property type="match status" value="1"/>
</dbReference>
<keyword evidence="6 9" id="KW-0812">Transmembrane</keyword>
<reference evidence="12 13" key="1">
    <citation type="submission" date="2018-10" db="EMBL/GenBank/DDBJ databases">
        <title>Genomic Encyclopedia of Archaeal and Bacterial Type Strains, Phase II (KMG-II): from individual species to whole genera.</title>
        <authorList>
            <person name="Goeker M."/>
        </authorList>
    </citation>
    <scope>NUCLEOTIDE SEQUENCE [LARGE SCALE GENOMIC DNA]</scope>
    <source>
        <strain evidence="12 13">DSM 29317</strain>
    </source>
</reference>
<dbReference type="GO" id="GO:0015031">
    <property type="term" value="P:protein transport"/>
    <property type="evidence" value="ECO:0007669"/>
    <property type="project" value="InterPro"/>
</dbReference>
<dbReference type="AlphaFoldDB" id="A0A497ZFY7"/>
<keyword evidence="5 9" id="KW-0997">Cell inner membrane</keyword>
<keyword evidence="8 9" id="KW-0472">Membrane</keyword>
<keyword evidence="7 9" id="KW-1133">Transmembrane helix</keyword>
<evidence type="ECO:0000313" key="13">
    <source>
        <dbReference type="Proteomes" id="UP000271700"/>
    </source>
</evidence>
<protein>
    <recommendedName>
        <fullName evidence="9">Membrane fusion protein (MFP) family protein</fullName>
    </recommendedName>
</protein>
<dbReference type="Gene3D" id="2.40.30.170">
    <property type="match status" value="1"/>
</dbReference>
<sequence>MSRHPELKQLAREMQGQAPLRGSVLLFLIVGCIITAVAWANFTELDDVVRADGRIVPSGDIQVIEATEPGVLQSLHAYEGQLVEAGALLMELDSNQIERELIQEQQRAYALMARAQRLQAEIDGSDLQFGEPLLSEAPSVVRSETALYRGRQAELASEIAILTRQHEQRQREYEEGLVDQITTVETLNVLAEERAMMEPLVEQRMEPVTTLLALRRSEAEWTGRKTRAEAVISRLKAGLNEIDEKVSATRSRFRSTALTDLALVTAELSALQPALPSLRDRVSRAQIRAPVRGIVNRIHSKTIGGLARSGEELIEIVPLDDGLLVEAYIRPDDIAFLHAGQQVKMKITAYDYSRYGSLDGEIIRIGADAVTRTDRSEEEVFAVEIQTSDTMLDGSGMAVEIIPGMIAEVDILAGRKTVLDYLIQPVLKIKDQALRE</sequence>
<dbReference type="Pfam" id="PF26002">
    <property type="entry name" value="Beta-barrel_AprE"/>
    <property type="match status" value="1"/>
</dbReference>
<dbReference type="InterPro" id="IPR050739">
    <property type="entry name" value="MFP"/>
</dbReference>
<feature type="domain" description="AprE-like long alpha-helical hairpin" evidence="10">
    <location>
        <begin position="105"/>
        <end position="281"/>
    </location>
</feature>
<evidence type="ECO:0000259" key="10">
    <source>
        <dbReference type="Pfam" id="PF25994"/>
    </source>
</evidence>
<comment type="similarity">
    <text evidence="2 9">Belongs to the membrane fusion protein (MFP) (TC 8.A.1) family.</text>
</comment>
<evidence type="ECO:0000256" key="4">
    <source>
        <dbReference type="ARBA" id="ARBA00022475"/>
    </source>
</evidence>
<dbReference type="PANTHER" id="PTHR30386:SF26">
    <property type="entry name" value="TRANSPORT PROTEIN COMB"/>
    <property type="match status" value="1"/>
</dbReference>
<comment type="caution">
    <text evidence="12">The sequence shown here is derived from an EMBL/GenBank/DDBJ whole genome shotgun (WGS) entry which is preliminary data.</text>
</comment>
<dbReference type="PANTHER" id="PTHR30386">
    <property type="entry name" value="MEMBRANE FUSION SUBUNIT OF EMRAB-TOLC MULTIDRUG EFFLUX PUMP"/>
    <property type="match status" value="1"/>
</dbReference>
<keyword evidence="4 9" id="KW-1003">Cell membrane</keyword>
<evidence type="ECO:0000256" key="6">
    <source>
        <dbReference type="ARBA" id="ARBA00022692"/>
    </source>
</evidence>
<dbReference type="InterPro" id="IPR010129">
    <property type="entry name" value="T1SS_HlyD"/>
</dbReference>
<keyword evidence="3 9" id="KW-0813">Transport</keyword>
<evidence type="ECO:0000313" key="12">
    <source>
        <dbReference type="EMBL" id="RLK07501.1"/>
    </source>
</evidence>
<proteinExistence type="inferred from homology"/>
<feature type="domain" description="AprE-like beta-barrel" evidence="11">
    <location>
        <begin position="323"/>
        <end position="412"/>
    </location>
</feature>
<dbReference type="Proteomes" id="UP000271700">
    <property type="component" value="Unassembled WGS sequence"/>
</dbReference>
<dbReference type="EMBL" id="RCCT01000003">
    <property type="protein sequence ID" value="RLK07501.1"/>
    <property type="molecule type" value="Genomic_DNA"/>
</dbReference>
<evidence type="ECO:0000256" key="3">
    <source>
        <dbReference type="ARBA" id="ARBA00022448"/>
    </source>
</evidence>
<gene>
    <name evidence="12" type="ORF">CLV75_2627</name>
</gene>
<dbReference type="RefSeq" id="WP_010441459.1">
    <property type="nucleotide sequence ID" value="NZ_AEYW01000012.1"/>
</dbReference>
<comment type="subcellular location">
    <subcellularLocation>
        <location evidence="1 9">Cell inner membrane</location>
        <topology evidence="1 9">Single-pass membrane protein</topology>
    </subcellularLocation>
</comment>
<dbReference type="PRINTS" id="PR01490">
    <property type="entry name" value="RTXTOXIND"/>
</dbReference>
<dbReference type="GO" id="GO:0005886">
    <property type="term" value="C:plasma membrane"/>
    <property type="evidence" value="ECO:0007669"/>
    <property type="project" value="UniProtKB-SubCell"/>
</dbReference>
<dbReference type="PROSITE" id="PS51257">
    <property type="entry name" value="PROKAR_LIPOPROTEIN"/>
    <property type="match status" value="1"/>
</dbReference>
<dbReference type="Pfam" id="PF25994">
    <property type="entry name" value="HH_AprE"/>
    <property type="match status" value="1"/>
</dbReference>
<keyword evidence="13" id="KW-1185">Reference proteome</keyword>